<gene>
    <name evidence="2" type="ORF">T02_13468</name>
</gene>
<comment type="caution">
    <text evidence="2">The sequence shown here is derived from an EMBL/GenBank/DDBJ whole genome shotgun (WGS) entry which is preliminary data.</text>
</comment>
<evidence type="ECO:0000256" key="1">
    <source>
        <dbReference type="SAM" id="SignalP"/>
    </source>
</evidence>
<dbReference type="AlphaFoldDB" id="A0A0V1KK83"/>
<feature type="signal peptide" evidence="1">
    <location>
        <begin position="1"/>
        <end position="24"/>
    </location>
</feature>
<feature type="chain" id="PRO_5006881098" evidence="1">
    <location>
        <begin position="25"/>
        <end position="129"/>
    </location>
</feature>
<accession>A0A0V1KK83</accession>
<keyword evidence="3" id="KW-1185">Reference proteome</keyword>
<organism evidence="2 3">
    <name type="scientific">Trichinella nativa</name>
    <dbReference type="NCBI Taxonomy" id="6335"/>
    <lineage>
        <taxon>Eukaryota</taxon>
        <taxon>Metazoa</taxon>
        <taxon>Ecdysozoa</taxon>
        <taxon>Nematoda</taxon>
        <taxon>Enoplea</taxon>
        <taxon>Dorylaimia</taxon>
        <taxon>Trichinellida</taxon>
        <taxon>Trichinellidae</taxon>
        <taxon>Trichinella</taxon>
    </lineage>
</organism>
<name>A0A0V1KK83_9BILA</name>
<evidence type="ECO:0000313" key="3">
    <source>
        <dbReference type="Proteomes" id="UP000054721"/>
    </source>
</evidence>
<dbReference type="Proteomes" id="UP000054721">
    <property type="component" value="Unassembled WGS sequence"/>
</dbReference>
<protein>
    <submittedName>
        <fullName evidence="2">Uncharacterized protein</fullName>
    </submittedName>
</protein>
<keyword evidence="1" id="KW-0732">Signal</keyword>
<reference evidence="2 3" key="1">
    <citation type="submission" date="2015-05" db="EMBL/GenBank/DDBJ databases">
        <title>Evolution of Trichinella species and genotypes.</title>
        <authorList>
            <person name="Korhonen P.K."/>
            <person name="Edoardo P."/>
            <person name="Giuseppe L.R."/>
            <person name="Gasser R.B."/>
        </authorList>
    </citation>
    <scope>NUCLEOTIDE SEQUENCE [LARGE SCALE GENOMIC DNA]</scope>
    <source>
        <strain evidence="2">ISS10</strain>
    </source>
</reference>
<dbReference type="EMBL" id="JYDW01000694">
    <property type="protein sequence ID" value="KRZ47553.1"/>
    <property type="molecule type" value="Genomic_DNA"/>
</dbReference>
<proteinExistence type="predicted"/>
<evidence type="ECO:0000313" key="2">
    <source>
        <dbReference type="EMBL" id="KRZ47553.1"/>
    </source>
</evidence>
<sequence length="129" mass="13794">MYYLIFSALYQCLPLLFNLEQCSSNSFMHREGLTVVRLRLLCFCLGCSWQPVLVCGSQEACSSNKQSGDPVWLSVSCVDWGVHCVCPQTTSQAVKLKGLLSLPAILTGQCLGPVPAWGAAPGPSSLPGG</sequence>